<dbReference type="PANTHER" id="PTHR43731">
    <property type="entry name" value="RHOMBOID PROTEASE"/>
    <property type="match status" value="1"/>
</dbReference>
<gene>
    <name evidence="9" type="ORF">IM816_08090</name>
</gene>
<keyword evidence="6 7" id="KW-0472">Membrane</keyword>
<evidence type="ECO:0000256" key="4">
    <source>
        <dbReference type="ARBA" id="ARBA00022801"/>
    </source>
</evidence>
<feature type="transmembrane region" description="Helical" evidence="7">
    <location>
        <begin position="43"/>
        <end position="66"/>
    </location>
</feature>
<evidence type="ECO:0000256" key="5">
    <source>
        <dbReference type="ARBA" id="ARBA00022989"/>
    </source>
</evidence>
<protein>
    <submittedName>
        <fullName evidence="9">Rhomboid family intramembrane serine protease</fullName>
    </submittedName>
</protein>
<dbReference type="InterPro" id="IPR022764">
    <property type="entry name" value="Peptidase_S54_rhomboid_dom"/>
</dbReference>
<name>A0ABY4TBE4_9GAMM</name>
<evidence type="ECO:0000313" key="10">
    <source>
        <dbReference type="Proteomes" id="UP001056681"/>
    </source>
</evidence>
<organism evidence="9 10">
    <name type="scientific">Luteibacter flocculans</name>
    <dbReference type="NCBI Taxonomy" id="2780091"/>
    <lineage>
        <taxon>Bacteria</taxon>
        <taxon>Pseudomonadati</taxon>
        <taxon>Pseudomonadota</taxon>
        <taxon>Gammaproteobacteria</taxon>
        <taxon>Lysobacterales</taxon>
        <taxon>Rhodanobacteraceae</taxon>
        <taxon>Luteibacter</taxon>
    </lineage>
</organism>
<keyword evidence="10" id="KW-1185">Reference proteome</keyword>
<sequence>MITLLIILVTSVVSIVAFRNQRLLDDLILWPPALSRSREYYRLVTYGLVHADGAHLFFNMISLYFAGRIMEAFFSAAMGPFGFLTFYIGALVFSILPSYLANRRNAGYRSLGASGAVSAILFAFILLAPWSRIYVIVIPMPAILYGVLFVVYSIYMDRRGGDNVNHSAHLWGALYGVLFTIALRPEALLNFIGTLTQPRLF</sequence>
<feature type="transmembrane region" description="Helical" evidence="7">
    <location>
        <begin position="168"/>
        <end position="192"/>
    </location>
</feature>
<comment type="similarity">
    <text evidence="2">Belongs to the peptidase S54 family.</text>
</comment>
<dbReference type="RefSeq" id="WP_250340485.1">
    <property type="nucleotide sequence ID" value="NZ_CP063231.1"/>
</dbReference>
<evidence type="ECO:0000256" key="7">
    <source>
        <dbReference type="SAM" id="Phobius"/>
    </source>
</evidence>
<feature type="domain" description="Peptidase S54 rhomboid" evidence="8">
    <location>
        <begin position="38"/>
        <end position="184"/>
    </location>
</feature>
<keyword evidence="5 7" id="KW-1133">Transmembrane helix</keyword>
<evidence type="ECO:0000259" key="8">
    <source>
        <dbReference type="Pfam" id="PF01694"/>
    </source>
</evidence>
<accession>A0ABY4TBE4</accession>
<dbReference type="InterPro" id="IPR035952">
    <property type="entry name" value="Rhomboid-like_sf"/>
</dbReference>
<dbReference type="GO" id="GO:0008233">
    <property type="term" value="F:peptidase activity"/>
    <property type="evidence" value="ECO:0007669"/>
    <property type="project" value="UniProtKB-KW"/>
</dbReference>
<dbReference type="PANTHER" id="PTHR43731:SF14">
    <property type="entry name" value="PRESENILIN-ASSOCIATED RHOMBOID-LIKE PROTEIN, MITOCHONDRIAL"/>
    <property type="match status" value="1"/>
</dbReference>
<dbReference type="SUPFAM" id="SSF144091">
    <property type="entry name" value="Rhomboid-like"/>
    <property type="match status" value="1"/>
</dbReference>
<keyword evidence="3 7" id="KW-0812">Transmembrane</keyword>
<evidence type="ECO:0000313" key="9">
    <source>
        <dbReference type="EMBL" id="URL60031.1"/>
    </source>
</evidence>
<keyword evidence="4" id="KW-0378">Hydrolase</keyword>
<keyword evidence="9" id="KW-0645">Protease</keyword>
<comment type="subcellular location">
    <subcellularLocation>
        <location evidence="1">Membrane</location>
        <topology evidence="1">Multi-pass membrane protein</topology>
    </subcellularLocation>
</comment>
<evidence type="ECO:0000256" key="6">
    <source>
        <dbReference type="ARBA" id="ARBA00023136"/>
    </source>
</evidence>
<feature type="transmembrane region" description="Helical" evidence="7">
    <location>
        <begin position="134"/>
        <end position="156"/>
    </location>
</feature>
<dbReference type="Proteomes" id="UP001056681">
    <property type="component" value="Chromosome"/>
</dbReference>
<reference evidence="9" key="1">
    <citation type="submission" date="2020-10" db="EMBL/GenBank/DDBJ databases">
        <title>Whole-genome sequence of Luteibacter sp. EIF3.</title>
        <authorList>
            <person name="Friedrich I."/>
            <person name="Hertel R."/>
            <person name="Daniel R."/>
        </authorList>
    </citation>
    <scope>NUCLEOTIDE SEQUENCE</scope>
    <source>
        <strain evidence="9">EIF3</strain>
    </source>
</reference>
<dbReference type="Gene3D" id="1.20.1540.10">
    <property type="entry name" value="Rhomboid-like"/>
    <property type="match status" value="1"/>
</dbReference>
<proteinExistence type="inferred from homology"/>
<feature type="transmembrane region" description="Helical" evidence="7">
    <location>
        <begin position="73"/>
        <end position="96"/>
    </location>
</feature>
<dbReference type="Pfam" id="PF01694">
    <property type="entry name" value="Rhomboid"/>
    <property type="match status" value="1"/>
</dbReference>
<evidence type="ECO:0000256" key="2">
    <source>
        <dbReference type="ARBA" id="ARBA00009045"/>
    </source>
</evidence>
<dbReference type="InterPro" id="IPR050925">
    <property type="entry name" value="Rhomboid_protease_S54"/>
</dbReference>
<evidence type="ECO:0000256" key="3">
    <source>
        <dbReference type="ARBA" id="ARBA00022692"/>
    </source>
</evidence>
<feature type="transmembrane region" description="Helical" evidence="7">
    <location>
        <begin position="108"/>
        <end position="127"/>
    </location>
</feature>
<dbReference type="EMBL" id="CP063231">
    <property type="protein sequence ID" value="URL60031.1"/>
    <property type="molecule type" value="Genomic_DNA"/>
</dbReference>
<dbReference type="GO" id="GO:0006508">
    <property type="term" value="P:proteolysis"/>
    <property type="evidence" value="ECO:0007669"/>
    <property type="project" value="UniProtKB-KW"/>
</dbReference>
<evidence type="ECO:0000256" key="1">
    <source>
        <dbReference type="ARBA" id="ARBA00004141"/>
    </source>
</evidence>